<evidence type="ECO:0000313" key="3">
    <source>
        <dbReference type="EMBL" id="GAX22715.1"/>
    </source>
</evidence>
<dbReference type="OrthoDB" id="539593at2759"/>
<evidence type="ECO:0000313" key="4">
    <source>
        <dbReference type="Proteomes" id="UP000198406"/>
    </source>
</evidence>
<comment type="caution">
    <text evidence="3">The sequence shown here is derived from an EMBL/GenBank/DDBJ whole genome shotgun (WGS) entry which is preliminary data.</text>
</comment>
<evidence type="ECO:0000256" key="1">
    <source>
        <dbReference type="SAM" id="SignalP"/>
    </source>
</evidence>
<dbReference type="Gene3D" id="3.10.450.50">
    <property type="match status" value="1"/>
</dbReference>
<dbReference type="AlphaFoldDB" id="A0A1Z5K9B0"/>
<dbReference type="PANTHER" id="PTHR33747:SF1">
    <property type="entry name" value="ADENYLATE CYCLASE-ASSOCIATED CAP C-TERMINAL DOMAIN-CONTAINING PROTEIN"/>
    <property type="match status" value="1"/>
</dbReference>
<dbReference type="InParanoid" id="A0A1Z5K9B0"/>
<dbReference type="EMBL" id="BDSP01000187">
    <property type="protein sequence ID" value="GAX22715.1"/>
    <property type="molecule type" value="Genomic_DNA"/>
</dbReference>
<dbReference type="PANTHER" id="PTHR33747">
    <property type="entry name" value="UPF0225 PROTEIN SCO1677"/>
    <property type="match status" value="1"/>
</dbReference>
<reference evidence="3 4" key="1">
    <citation type="journal article" date="2015" name="Plant Cell">
        <title>Oil accumulation by the oleaginous diatom Fistulifera solaris as revealed by the genome and transcriptome.</title>
        <authorList>
            <person name="Tanaka T."/>
            <person name="Maeda Y."/>
            <person name="Veluchamy A."/>
            <person name="Tanaka M."/>
            <person name="Abida H."/>
            <person name="Marechal E."/>
            <person name="Bowler C."/>
            <person name="Muto M."/>
            <person name="Sunaga Y."/>
            <person name="Tanaka M."/>
            <person name="Yoshino T."/>
            <person name="Taniguchi T."/>
            <person name="Fukuda Y."/>
            <person name="Nemoto M."/>
            <person name="Matsumoto M."/>
            <person name="Wong P.S."/>
            <person name="Aburatani S."/>
            <person name="Fujibuchi W."/>
        </authorList>
    </citation>
    <scope>NUCLEOTIDE SEQUENCE [LARGE SCALE GENOMIC DNA]</scope>
    <source>
        <strain evidence="3 4">JPCC DA0580</strain>
    </source>
</reference>
<sequence>MILAQRYRILALLLCSPCLVESFAAKKKGGSVAKSSKGFGVPPESLESVLSKFPTRLPDNADDLPCPCGSSQTYGSCCAPFHRYEKQCLATTDVLRSRYSAFKYRLIQYVMDTTHETCRDYRENRIAWAKDLHKAGMFDSYEFVGIEAGPEVPGKNENEGFITFQVRLRAKGVGLEQSKGSETIVKEKSRFLRDPTTGVWSYASGEVRADVAGLEDTILNP</sequence>
<dbReference type="Pfam" id="PF17775">
    <property type="entry name" value="YchJ_M-like"/>
    <property type="match status" value="1"/>
</dbReference>
<gene>
    <name evidence="3" type="ORF">FisN_4Hu173</name>
</gene>
<keyword evidence="1" id="KW-0732">Signal</keyword>
<dbReference type="SUPFAM" id="SSF54427">
    <property type="entry name" value="NTF2-like"/>
    <property type="match status" value="1"/>
</dbReference>
<keyword evidence="4" id="KW-1185">Reference proteome</keyword>
<evidence type="ECO:0000259" key="2">
    <source>
        <dbReference type="Pfam" id="PF17775"/>
    </source>
</evidence>
<organism evidence="3 4">
    <name type="scientific">Fistulifera solaris</name>
    <name type="common">Oleaginous diatom</name>
    <dbReference type="NCBI Taxonomy" id="1519565"/>
    <lineage>
        <taxon>Eukaryota</taxon>
        <taxon>Sar</taxon>
        <taxon>Stramenopiles</taxon>
        <taxon>Ochrophyta</taxon>
        <taxon>Bacillariophyta</taxon>
        <taxon>Bacillariophyceae</taxon>
        <taxon>Bacillariophycidae</taxon>
        <taxon>Naviculales</taxon>
        <taxon>Naviculaceae</taxon>
        <taxon>Fistulifera</taxon>
    </lineage>
</organism>
<dbReference type="Proteomes" id="UP000198406">
    <property type="component" value="Unassembled WGS sequence"/>
</dbReference>
<proteinExistence type="predicted"/>
<feature type="chain" id="PRO_5012351371" evidence="1">
    <location>
        <begin position="23"/>
        <end position="221"/>
    </location>
</feature>
<protein>
    <submittedName>
        <fullName evidence="3">SEC-C motif domain protein</fullName>
    </submittedName>
</protein>
<dbReference type="InterPro" id="IPR048469">
    <property type="entry name" value="YchJ-like_M"/>
</dbReference>
<feature type="signal peptide" evidence="1">
    <location>
        <begin position="1"/>
        <end position="22"/>
    </location>
</feature>
<name>A0A1Z5K9B0_FISSO</name>
<feature type="domain" description="YchJ-like middle NTF2-like" evidence="2">
    <location>
        <begin position="93"/>
        <end position="205"/>
    </location>
</feature>
<accession>A0A1Z5K9B0</accession>
<dbReference type="InterPro" id="IPR032710">
    <property type="entry name" value="NTF2-like_dom_sf"/>
</dbReference>